<dbReference type="EMBL" id="SGPL01000255">
    <property type="protein sequence ID" value="THH14714.1"/>
    <property type="molecule type" value="Genomic_DNA"/>
</dbReference>
<evidence type="ECO:0000256" key="6">
    <source>
        <dbReference type="ARBA" id="ARBA00023242"/>
    </source>
</evidence>
<evidence type="ECO:0000256" key="2">
    <source>
        <dbReference type="ARBA" id="ARBA00004629"/>
    </source>
</evidence>
<comment type="subcellular location">
    <subcellularLocation>
        <location evidence="2">Chromosome</location>
        <location evidence="2">Centromere</location>
        <location evidence="2">Kinetochore</location>
    </subcellularLocation>
    <subcellularLocation>
        <location evidence="1">Nucleus</location>
    </subcellularLocation>
</comment>
<feature type="domain" description="Enoyl reductase (ER)" evidence="10">
    <location>
        <begin position="22"/>
        <end position="345"/>
    </location>
</feature>
<dbReference type="Proteomes" id="UP000310158">
    <property type="component" value="Unassembled WGS sequence"/>
</dbReference>
<dbReference type="InterPro" id="IPR036291">
    <property type="entry name" value="NAD(P)-bd_dom_sf"/>
</dbReference>
<dbReference type="Gene3D" id="3.90.180.10">
    <property type="entry name" value="Medium-chain alcohol dehydrogenases, catalytic domain"/>
    <property type="match status" value="1"/>
</dbReference>
<dbReference type="PANTHER" id="PTHR11695:SF294">
    <property type="entry name" value="RETICULON-4-INTERACTING PROTEIN 1, MITOCHONDRIAL"/>
    <property type="match status" value="1"/>
</dbReference>
<sequence length="536" mass="58271">MTSTQIPTSQKAWRIVARGPPSTALKLDKELPVPTKFREGEVLIKVQAAALNPVGYKLMKWLPNLAGGRPATAEYDFSGTVVKANGTKFSNGDQVFGWIPVDLNRKTRQGALSEYTVAPASYLALRPPNLTPIEASGICLTSMTAYQMLFQFAKLEEGQSLFVNGGSTAVGTYAIQFAKAIGVKVVASASERNREFVLGLGADEFIDYTKQDLATYLSQNPPTTKFNVFLEAVGLADDSLYVQSEKYLAPGGVFLTVGPQPAGWASVPKLLKLCIDLIRPTWLGGVNRKWMAPMVKQKEEDLEAIRKLIADGKVKPVVDSVYSFEDALKAYDRIGTTHCTGKVVVKVDPSLDQGIRDMAPIIDPEDDYLTIAAAEEQMALRAAQRKKELEAAHSNLKSLSRIFDSARASSTRSPSVPSAEKHAETLNELDAGGISLAKAINDAESALAQKQAELTRLKEEARALEESDPAAEHDLDGTALRLQIYKGLGFEPVLSKDGHLEKLLVESASGDIHVVRFDEGRSEYETADLLWKLAAS</sequence>
<dbReference type="InterPro" id="IPR013252">
    <property type="entry name" value="Ndc80_Spc24"/>
</dbReference>
<keyword evidence="8" id="KW-0137">Centromere</keyword>
<dbReference type="OrthoDB" id="3509362at2759"/>
<evidence type="ECO:0000256" key="9">
    <source>
        <dbReference type="SAM" id="Coils"/>
    </source>
</evidence>
<keyword evidence="12" id="KW-1185">Reference proteome</keyword>
<keyword evidence="3" id="KW-0158">Chromosome</keyword>
<gene>
    <name evidence="11" type="ORF">EW146_g5661</name>
</gene>
<keyword evidence="6" id="KW-0539">Nucleus</keyword>
<keyword evidence="7" id="KW-0131">Cell cycle</keyword>
<evidence type="ECO:0000256" key="7">
    <source>
        <dbReference type="ARBA" id="ARBA00023306"/>
    </source>
</evidence>
<evidence type="ECO:0000256" key="8">
    <source>
        <dbReference type="ARBA" id="ARBA00023328"/>
    </source>
</evidence>
<dbReference type="GO" id="GO:0005634">
    <property type="term" value="C:nucleus"/>
    <property type="evidence" value="ECO:0007669"/>
    <property type="project" value="UniProtKB-SubCell"/>
</dbReference>
<reference evidence="11 12" key="1">
    <citation type="submission" date="2019-02" db="EMBL/GenBank/DDBJ databases">
        <title>Genome sequencing of the rare red list fungi Bondarzewia mesenterica.</title>
        <authorList>
            <person name="Buettner E."/>
            <person name="Kellner H."/>
        </authorList>
    </citation>
    <scope>NUCLEOTIDE SEQUENCE [LARGE SCALE GENOMIC DNA]</scope>
    <source>
        <strain evidence="11 12">DSM 108281</strain>
    </source>
</reference>
<accession>A0A4S4LQU7</accession>
<dbReference type="GO" id="GO:0000776">
    <property type="term" value="C:kinetochore"/>
    <property type="evidence" value="ECO:0007669"/>
    <property type="project" value="UniProtKB-KW"/>
</dbReference>
<dbReference type="CDD" id="cd08267">
    <property type="entry name" value="MDR1"/>
    <property type="match status" value="1"/>
</dbReference>
<dbReference type="AlphaFoldDB" id="A0A4S4LQU7"/>
<evidence type="ECO:0000313" key="12">
    <source>
        <dbReference type="Proteomes" id="UP000310158"/>
    </source>
</evidence>
<dbReference type="Gene3D" id="3.40.50.720">
    <property type="entry name" value="NAD(P)-binding Rossmann-like Domain"/>
    <property type="match status" value="1"/>
</dbReference>
<keyword evidence="4" id="KW-0995">Kinetochore</keyword>
<dbReference type="InterPro" id="IPR050700">
    <property type="entry name" value="YIM1/Zinc_Alcohol_DH_Fams"/>
</dbReference>
<feature type="coiled-coil region" evidence="9">
    <location>
        <begin position="440"/>
        <end position="467"/>
    </location>
</feature>
<evidence type="ECO:0000313" key="11">
    <source>
        <dbReference type="EMBL" id="THH14714.1"/>
    </source>
</evidence>
<evidence type="ECO:0000256" key="1">
    <source>
        <dbReference type="ARBA" id="ARBA00004123"/>
    </source>
</evidence>
<dbReference type="Pfam" id="PF13602">
    <property type="entry name" value="ADH_zinc_N_2"/>
    <property type="match status" value="1"/>
</dbReference>
<dbReference type="CDD" id="cd11565">
    <property type="entry name" value="RWD_Spc24"/>
    <property type="match status" value="1"/>
</dbReference>
<dbReference type="SMART" id="SM00829">
    <property type="entry name" value="PKS_ER"/>
    <property type="match status" value="1"/>
</dbReference>
<evidence type="ECO:0000259" key="10">
    <source>
        <dbReference type="SMART" id="SM00829"/>
    </source>
</evidence>
<evidence type="ECO:0000256" key="3">
    <source>
        <dbReference type="ARBA" id="ARBA00022454"/>
    </source>
</evidence>
<dbReference type="GO" id="GO:0005739">
    <property type="term" value="C:mitochondrion"/>
    <property type="evidence" value="ECO:0007669"/>
    <property type="project" value="TreeGrafter"/>
</dbReference>
<dbReference type="InterPro" id="IPR038066">
    <property type="entry name" value="Spc24_Fungi_globular_sf"/>
</dbReference>
<dbReference type="SUPFAM" id="SSF143026">
    <property type="entry name" value="Kinetochore globular domain"/>
    <property type="match status" value="1"/>
</dbReference>
<comment type="caution">
    <text evidence="11">The sequence shown here is derived from an EMBL/GenBank/DDBJ whole genome shotgun (WGS) entry which is preliminary data.</text>
</comment>
<dbReference type="InterPro" id="IPR013154">
    <property type="entry name" value="ADH-like_N"/>
</dbReference>
<dbReference type="SUPFAM" id="SSF50129">
    <property type="entry name" value="GroES-like"/>
    <property type="match status" value="1"/>
</dbReference>
<proteinExistence type="predicted"/>
<dbReference type="SUPFAM" id="SSF51735">
    <property type="entry name" value="NAD(P)-binding Rossmann-fold domains"/>
    <property type="match status" value="1"/>
</dbReference>
<dbReference type="GO" id="GO:0016491">
    <property type="term" value="F:oxidoreductase activity"/>
    <property type="evidence" value="ECO:0007669"/>
    <property type="project" value="InterPro"/>
</dbReference>
<dbReference type="InterPro" id="IPR020843">
    <property type="entry name" value="ER"/>
</dbReference>
<name>A0A4S4LQU7_9AGAM</name>
<keyword evidence="5 9" id="KW-0175">Coiled coil</keyword>
<dbReference type="Pfam" id="PF08240">
    <property type="entry name" value="ADH_N"/>
    <property type="match status" value="1"/>
</dbReference>
<dbReference type="InterPro" id="IPR011032">
    <property type="entry name" value="GroES-like_sf"/>
</dbReference>
<organism evidence="11 12">
    <name type="scientific">Bondarzewia mesenterica</name>
    <dbReference type="NCBI Taxonomy" id="1095465"/>
    <lineage>
        <taxon>Eukaryota</taxon>
        <taxon>Fungi</taxon>
        <taxon>Dikarya</taxon>
        <taxon>Basidiomycota</taxon>
        <taxon>Agaricomycotina</taxon>
        <taxon>Agaricomycetes</taxon>
        <taxon>Russulales</taxon>
        <taxon>Bondarzewiaceae</taxon>
        <taxon>Bondarzewia</taxon>
    </lineage>
</organism>
<dbReference type="PANTHER" id="PTHR11695">
    <property type="entry name" value="ALCOHOL DEHYDROGENASE RELATED"/>
    <property type="match status" value="1"/>
</dbReference>
<dbReference type="Pfam" id="PF08286">
    <property type="entry name" value="Spc24"/>
    <property type="match status" value="1"/>
</dbReference>
<evidence type="ECO:0000256" key="4">
    <source>
        <dbReference type="ARBA" id="ARBA00022838"/>
    </source>
</evidence>
<protein>
    <recommendedName>
        <fullName evidence="10">Enoyl reductase (ER) domain-containing protein</fullName>
    </recommendedName>
</protein>
<evidence type="ECO:0000256" key="5">
    <source>
        <dbReference type="ARBA" id="ARBA00023054"/>
    </source>
</evidence>